<dbReference type="Pfam" id="PF00196">
    <property type="entry name" value="GerE"/>
    <property type="match status" value="1"/>
</dbReference>
<dbReference type="Proteomes" id="UP000666369">
    <property type="component" value="Unassembled WGS sequence"/>
</dbReference>
<organism evidence="6 7">
    <name type="scientific">Duganella aceris</name>
    <dbReference type="NCBI Taxonomy" id="2703883"/>
    <lineage>
        <taxon>Bacteria</taxon>
        <taxon>Pseudomonadati</taxon>
        <taxon>Pseudomonadota</taxon>
        <taxon>Betaproteobacteria</taxon>
        <taxon>Burkholderiales</taxon>
        <taxon>Oxalobacteraceae</taxon>
        <taxon>Telluria group</taxon>
        <taxon>Duganella</taxon>
    </lineage>
</organism>
<dbReference type="PROSITE" id="PS50110">
    <property type="entry name" value="RESPONSE_REGULATORY"/>
    <property type="match status" value="1"/>
</dbReference>
<evidence type="ECO:0000256" key="1">
    <source>
        <dbReference type="ARBA" id="ARBA00022553"/>
    </source>
</evidence>
<sequence>MDAITILIADDHPLIVAGLHSLIDATPDFALAGHAATGPEAIELYQRLRPSVVIIDLGGIDAIERMRRFDPDAAIVILTNHTSEEDICRGLQAGAKGYLPKDCRFEQLTACIRAVAQGRQYLPPEVARKFAERQQAARLSKREMEILVHLATGKSNKLIARSADIEVGTVKFHVNNILSKLNVASRTEAATVAARRGLLGAF</sequence>
<dbReference type="PANTHER" id="PTHR43214">
    <property type="entry name" value="TWO-COMPONENT RESPONSE REGULATOR"/>
    <property type="match status" value="1"/>
</dbReference>
<dbReference type="InterPro" id="IPR001789">
    <property type="entry name" value="Sig_transdc_resp-reg_receiver"/>
</dbReference>
<dbReference type="SMART" id="SM00448">
    <property type="entry name" value="REC"/>
    <property type="match status" value="1"/>
</dbReference>
<name>A0ABX0FS41_9BURK</name>
<evidence type="ECO:0000256" key="3">
    <source>
        <dbReference type="PROSITE-ProRule" id="PRU00169"/>
    </source>
</evidence>
<keyword evidence="2" id="KW-0238">DNA-binding</keyword>
<dbReference type="RefSeq" id="WP_166107391.1">
    <property type="nucleotide sequence ID" value="NZ_JAADJT010000012.1"/>
</dbReference>
<keyword evidence="1 3" id="KW-0597">Phosphoprotein</keyword>
<dbReference type="InterPro" id="IPR016032">
    <property type="entry name" value="Sig_transdc_resp-reg_C-effctor"/>
</dbReference>
<dbReference type="PRINTS" id="PR00038">
    <property type="entry name" value="HTHLUXR"/>
</dbReference>
<dbReference type="InterPro" id="IPR000792">
    <property type="entry name" value="Tscrpt_reg_LuxR_C"/>
</dbReference>
<feature type="domain" description="Response regulatory" evidence="5">
    <location>
        <begin position="5"/>
        <end position="116"/>
    </location>
</feature>
<dbReference type="Pfam" id="PF00072">
    <property type="entry name" value="Response_reg"/>
    <property type="match status" value="1"/>
</dbReference>
<keyword evidence="7" id="KW-1185">Reference proteome</keyword>
<dbReference type="CDD" id="cd17535">
    <property type="entry name" value="REC_NarL-like"/>
    <property type="match status" value="1"/>
</dbReference>
<dbReference type="InterPro" id="IPR011006">
    <property type="entry name" value="CheY-like_superfamily"/>
</dbReference>
<dbReference type="PANTHER" id="PTHR43214:SF43">
    <property type="entry name" value="TWO-COMPONENT RESPONSE REGULATOR"/>
    <property type="match status" value="1"/>
</dbReference>
<comment type="caution">
    <text evidence="6">The sequence shown here is derived from an EMBL/GenBank/DDBJ whole genome shotgun (WGS) entry which is preliminary data.</text>
</comment>
<protein>
    <submittedName>
        <fullName evidence="6">Response regulator transcription factor</fullName>
    </submittedName>
</protein>
<accession>A0ABX0FS41</accession>
<reference evidence="7" key="2">
    <citation type="submission" date="2023-07" db="EMBL/GenBank/DDBJ databases">
        <title>Duganella aceri sp. nov., isolated from tree sap.</title>
        <authorList>
            <person name="Kim I.S."/>
        </authorList>
    </citation>
    <scope>NUCLEOTIDE SEQUENCE [LARGE SCALE GENOMIC DNA]</scope>
    <source>
        <strain evidence="7">SAP-35</strain>
    </source>
</reference>
<dbReference type="SMART" id="SM00421">
    <property type="entry name" value="HTH_LUXR"/>
    <property type="match status" value="1"/>
</dbReference>
<evidence type="ECO:0000259" key="5">
    <source>
        <dbReference type="PROSITE" id="PS50110"/>
    </source>
</evidence>
<dbReference type="CDD" id="cd06170">
    <property type="entry name" value="LuxR_C_like"/>
    <property type="match status" value="1"/>
</dbReference>
<evidence type="ECO:0000256" key="2">
    <source>
        <dbReference type="ARBA" id="ARBA00023125"/>
    </source>
</evidence>
<dbReference type="SUPFAM" id="SSF52172">
    <property type="entry name" value="CheY-like"/>
    <property type="match status" value="1"/>
</dbReference>
<dbReference type="InterPro" id="IPR039420">
    <property type="entry name" value="WalR-like"/>
</dbReference>
<reference evidence="6 7" key="1">
    <citation type="submission" date="2020-01" db="EMBL/GenBank/DDBJ databases">
        <authorList>
            <person name="Lee S.D."/>
        </authorList>
    </citation>
    <scope>NUCLEOTIDE SEQUENCE [LARGE SCALE GENOMIC DNA]</scope>
    <source>
        <strain evidence="6 7">SAP-35</strain>
    </source>
</reference>
<evidence type="ECO:0000313" key="6">
    <source>
        <dbReference type="EMBL" id="NGZ87314.1"/>
    </source>
</evidence>
<dbReference type="InterPro" id="IPR058245">
    <property type="entry name" value="NreC/VraR/RcsB-like_REC"/>
</dbReference>
<dbReference type="PROSITE" id="PS50043">
    <property type="entry name" value="HTH_LUXR_2"/>
    <property type="match status" value="1"/>
</dbReference>
<evidence type="ECO:0000313" key="7">
    <source>
        <dbReference type="Proteomes" id="UP000666369"/>
    </source>
</evidence>
<evidence type="ECO:0000259" key="4">
    <source>
        <dbReference type="PROSITE" id="PS50043"/>
    </source>
</evidence>
<gene>
    <name evidence="6" type="ORF">GW587_24030</name>
</gene>
<dbReference type="SUPFAM" id="SSF46894">
    <property type="entry name" value="C-terminal effector domain of the bipartite response regulators"/>
    <property type="match status" value="1"/>
</dbReference>
<feature type="modified residue" description="4-aspartylphosphate" evidence="3">
    <location>
        <position position="56"/>
    </location>
</feature>
<feature type="domain" description="HTH luxR-type" evidence="4">
    <location>
        <begin position="132"/>
        <end position="197"/>
    </location>
</feature>
<proteinExistence type="predicted"/>
<dbReference type="EMBL" id="JAADJT010000012">
    <property type="protein sequence ID" value="NGZ87314.1"/>
    <property type="molecule type" value="Genomic_DNA"/>
</dbReference>
<dbReference type="Gene3D" id="3.40.50.2300">
    <property type="match status" value="1"/>
</dbReference>